<accession>C1F5K9</accession>
<dbReference type="GO" id="GO:0016787">
    <property type="term" value="F:hydrolase activity"/>
    <property type="evidence" value="ECO:0007669"/>
    <property type="project" value="InterPro"/>
</dbReference>
<gene>
    <name evidence="3" type="ordered locus">ACP_3189</name>
</gene>
<organism evidence="3 4">
    <name type="scientific">Acidobacterium capsulatum (strain ATCC 51196 / DSM 11244 / BCRC 80197 / JCM 7670 / NBRC 15755 / NCIMB 13165 / 161)</name>
    <dbReference type="NCBI Taxonomy" id="240015"/>
    <lineage>
        <taxon>Bacteria</taxon>
        <taxon>Pseudomonadati</taxon>
        <taxon>Acidobacteriota</taxon>
        <taxon>Terriglobia</taxon>
        <taxon>Terriglobales</taxon>
        <taxon>Acidobacteriaceae</taxon>
        <taxon>Acidobacterium</taxon>
    </lineage>
</organism>
<dbReference type="eggNOG" id="COG1061">
    <property type="taxonomic scope" value="Bacteria"/>
</dbReference>
<keyword evidence="3" id="KW-0378">Hydrolase</keyword>
<dbReference type="Pfam" id="PF00271">
    <property type="entry name" value="Helicase_C"/>
    <property type="match status" value="1"/>
</dbReference>
<dbReference type="STRING" id="240015.ACP_3189"/>
<dbReference type="InterPro" id="IPR006935">
    <property type="entry name" value="Helicase/UvrB_N"/>
</dbReference>
<dbReference type="PROSITE" id="PS51194">
    <property type="entry name" value="HELICASE_CTER"/>
    <property type="match status" value="1"/>
</dbReference>
<evidence type="ECO:0000259" key="1">
    <source>
        <dbReference type="PROSITE" id="PS51192"/>
    </source>
</evidence>
<name>C1F5K9_ACIC5</name>
<feature type="domain" description="Helicase C-terminal" evidence="2">
    <location>
        <begin position="363"/>
        <end position="535"/>
    </location>
</feature>
<sequence length="816" mass="90441">MDYCTIVPFLDTIGGMPRISLNSSRAKLLIEKTIQLFLAAGSTAALAKMLNSELREKGEEMSLHPNRLHSLLSEDPSRGLNERTFDLIEQAADSLSKDPRTKVKALEAATRLRSDALDLLKFGGVNLEEVAGRLAIPQAVLNELLPNAVPVSPPQEETKAVNKPKSPDWSFQDIAVARCLDAIGARPAPRVGLILPTGAGKTRTALRIALFVLKSSPNGGRVLWITHRRNLRAQAHRELQKLLTSPGAQVPDGAVALLAERLDFVMLSEVSSHLEPAATAPALVIIDEAHHAAAASYASVLESEKSFPVLLLTATPNRTDGLPIGIDEIAYTITYRELAERGAILRPKFLDFPVTDFDWSRDAVQDLADYVVERSAQEFTKVLVLAPRVDRVEEFYEALRVRLANESDHPLDLDDLGYIHGARNSLGIDNEDFLARFATKPRAIVISAQLLLEGFDDPSVNTVIITYPTSSVIRLMQAAGRCVRYSPSKTSAYVVQARNDQIAYHFDHRWLYQEIDDFLRPELIDIDYGANRELNAEILAMLTKHNVNSATCQAILNNVHNLRVGDTCRLLLFGLPYYGALENFSKDATWGAFLEEPSNSETFRSIFNTFCSIGADVSDPSDFLLRDGVKHGLVKNLQADSDWMRYVALLTACYLAKREIHGPGFTEGWGRRPLQPHGHTTWLKYITFTYRPTVPPELVDFFADCHNAAQVQAEYVEHRALYRGAVKIPLILGGSEAFLLSEQQFHSLAEFLSQLREEILRVPPADQYAVFAAALVRLTVPTLPNRLLCRVESLLGDASRCFDFKSLLATSIGDVA</sequence>
<proteinExistence type="predicted"/>
<dbReference type="KEGG" id="aca:ACP_3189"/>
<dbReference type="PROSITE" id="PS51192">
    <property type="entry name" value="HELICASE_ATP_BIND_1"/>
    <property type="match status" value="1"/>
</dbReference>
<dbReference type="EMBL" id="CP001472">
    <property type="protein sequence ID" value="ACO31670.1"/>
    <property type="molecule type" value="Genomic_DNA"/>
</dbReference>
<keyword evidence="3" id="KW-0347">Helicase</keyword>
<dbReference type="GO" id="GO:0005524">
    <property type="term" value="F:ATP binding"/>
    <property type="evidence" value="ECO:0007669"/>
    <property type="project" value="InterPro"/>
</dbReference>
<evidence type="ECO:0000313" key="3">
    <source>
        <dbReference type="EMBL" id="ACO31670.1"/>
    </source>
</evidence>
<dbReference type="PANTHER" id="PTHR47396">
    <property type="entry name" value="TYPE I RESTRICTION ENZYME ECOKI R PROTEIN"/>
    <property type="match status" value="1"/>
</dbReference>
<dbReference type="InterPro" id="IPR014001">
    <property type="entry name" value="Helicase_ATP-bd"/>
</dbReference>
<dbReference type="Pfam" id="PF04851">
    <property type="entry name" value="ResIII"/>
    <property type="match status" value="1"/>
</dbReference>
<dbReference type="GO" id="GO:0061749">
    <property type="term" value="F:forked DNA-dependent helicase activity"/>
    <property type="evidence" value="ECO:0007669"/>
    <property type="project" value="TreeGrafter"/>
</dbReference>
<feature type="domain" description="Helicase ATP-binding" evidence="1">
    <location>
        <begin position="182"/>
        <end position="320"/>
    </location>
</feature>
<dbReference type="InterPro" id="IPR050742">
    <property type="entry name" value="Helicase_Restrict-Modif_Enz"/>
</dbReference>
<dbReference type="AlphaFoldDB" id="C1F5K9"/>
<dbReference type="HOGENOM" id="CLU_346032_0_0_0"/>
<dbReference type="PANTHER" id="PTHR47396:SF1">
    <property type="entry name" value="ATP-DEPENDENT HELICASE IRC3-RELATED"/>
    <property type="match status" value="1"/>
</dbReference>
<dbReference type="InterPro" id="IPR027417">
    <property type="entry name" value="P-loop_NTPase"/>
</dbReference>
<dbReference type="Gene3D" id="3.40.50.300">
    <property type="entry name" value="P-loop containing nucleotide triphosphate hydrolases"/>
    <property type="match status" value="2"/>
</dbReference>
<keyword evidence="3" id="KW-0547">Nucleotide-binding</keyword>
<evidence type="ECO:0000259" key="2">
    <source>
        <dbReference type="PROSITE" id="PS51194"/>
    </source>
</evidence>
<protein>
    <submittedName>
        <fullName evidence="3">Putative helicase, ATP-dependent</fullName>
    </submittedName>
</protein>
<dbReference type="SUPFAM" id="SSF52540">
    <property type="entry name" value="P-loop containing nucleoside triphosphate hydrolases"/>
    <property type="match status" value="1"/>
</dbReference>
<dbReference type="SMART" id="SM00487">
    <property type="entry name" value="DEXDc"/>
    <property type="match status" value="1"/>
</dbReference>
<dbReference type="GO" id="GO:0000403">
    <property type="term" value="F:Y-form DNA binding"/>
    <property type="evidence" value="ECO:0007669"/>
    <property type="project" value="TreeGrafter"/>
</dbReference>
<dbReference type="GO" id="GO:0036121">
    <property type="term" value="F:double-stranded DNA helicase activity"/>
    <property type="evidence" value="ECO:0007669"/>
    <property type="project" value="TreeGrafter"/>
</dbReference>
<dbReference type="InParanoid" id="C1F5K9"/>
<keyword evidence="4" id="KW-1185">Reference proteome</keyword>
<reference evidence="3 4" key="1">
    <citation type="journal article" date="2009" name="Appl. Environ. Microbiol.">
        <title>Three genomes from the phylum Acidobacteria provide insight into the lifestyles of these microorganisms in soils.</title>
        <authorList>
            <person name="Ward N.L."/>
            <person name="Challacombe J.F."/>
            <person name="Janssen P.H."/>
            <person name="Henrissat B."/>
            <person name="Coutinho P.M."/>
            <person name="Wu M."/>
            <person name="Xie G."/>
            <person name="Haft D.H."/>
            <person name="Sait M."/>
            <person name="Badger J."/>
            <person name="Barabote R.D."/>
            <person name="Bradley B."/>
            <person name="Brettin T.S."/>
            <person name="Brinkac L.M."/>
            <person name="Bruce D."/>
            <person name="Creasy T."/>
            <person name="Daugherty S.C."/>
            <person name="Davidsen T.M."/>
            <person name="DeBoy R.T."/>
            <person name="Detter J.C."/>
            <person name="Dodson R.J."/>
            <person name="Durkin A.S."/>
            <person name="Ganapathy A."/>
            <person name="Gwinn-Giglio M."/>
            <person name="Han C.S."/>
            <person name="Khouri H."/>
            <person name="Kiss H."/>
            <person name="Kothari S.P."/>
            <person name="Madupu R."/>
            <person name="Nelson K.E."/>
            <person name="Nelson W.C."/>
            <person name="Paulsen I."/>
            <person name="Penn K."/>
            <person name="Ren Q."/>
            <person name="Rosovitz M.J."/>
            <person name="Selengut J.D."/>
            <person name="Shrivastava S."/>
            <person name="Sullivan S.A."/>
            <person name="Tapia R."/>
            <person name="Thompson L.S."/>
            <person name="Watkins K.L."/>
            <person name="Yang Q."/>
            <person name="Yu C."/>
            <person name="Zafar N."/>
            <person name="Zhou L."/>
            <person name="Kuske C.R."/>
        </authorList>
    </citation>
    <scope>NUCLEOTIDE SEQUENCE [LARGE SCALE GENOMIC DNA]</scope>
    <source>
        <strain evidence="4">ATCC 51196 / DSM 11244 / BCRC 80197 / JCM 7670 / NBRC 15755 / NCIMB 13165 / 161</strain>
    </source>
</reference>
<evidence type="ECO:0000313" key="4">
    <source>
        <dbReference type="Proteomes" id="UP000002207"/>
    </source>
</evidence>
<dbReference type="InterPro" id="IPR001650">
    <property type="entry name" value="Helicase_C-like"/>
</dbReference>
<dbReference type="Proteomes" id="UP000002207">
    <property type="component" value="Chromosome"/>
</dbReference>
<keyword evidence="3" id="KW-0067">ATP-binding</keyword>